<protein>
    <submittedName>
        <fullName evidence="2">Uncharacterized protein</fullName>
    </submittedName>
</protein>
<feature type="compositionally biased region" description="Basic and acidic residues" evidence="1">
    <location>
        <begin position="57"/>
        <end position="86"/>
    </location>
</feature>
<evidence type="ECO:0000313" key="2">
    <source>
        <dbReference type="EMBL" id="KAF2258144.1"/>
    </source>
</evidence>
<gene>
    <name evidence="2" type="ORF">CC78DRAFT_538040</name>
</gene>
<sequence>MPISRKEHKGRGAQNPHDACQYRCRCGSTSRNRYGRSDNYQSLPRWNPCNKPYTFSARREGSRLNGKFETRRKSRPSVETKAEHESPSLSKGECTPEIVKKGSVTYGTVYISTDDYTDDILDFRSREDSSSSSSDGYENDDPCRPRLSSRLFDPRVQSDKRRRGHLHDSIDVEGQFQMDLLWVQELLHHMKAFYDTVTVYSYELLKPGDIIYYLEAYVVPIYSAMRKTLVSNHSSAAVNLKGRFAIVVNVYGDSVKVANIYTFGDRGLAEAKSQWLWHEYAGIRSTENDFYQHPTNEGLEIGYSCCEMKEYSASVHLVTGKISLSNQIMIGGHITRESLSRLRGMIDKLENRGD</sequence>
<dbReference type="Proteomes" id="UP000800093">
    <property type="component" value="Unassembled WGS sequence"/>
</dbReference>
<reference evidence="3" key="1">
    <citation type="journal article" date="2020" name="Stud. Mycol.">
        <title>101 Dothideomycetes genomes: A test case for predicting lifestyles and emergence of pathogens.</title>
        <authorList>
            <person name="Haridas S."/>
            <person name="Albert R."/>
            <person name="Binder M."/>
            <person name="Bloem J."/>
            <person name="LaButti K."/>
            <person name="Salamov A."/>
            <person name="Andreopoulos B."/>
            <person name="Baker S."/>
            <person name="Barry K."/>
            <person name="Bills G."/>
            <person name="Bluhm B."/>
            <person name="Cannon C."/>
            <person name="Castanera R."/>
            <person name="Culley D."/>
            <person name="Daum C."/>
            <person name="Ezra D."/>
            <person name="Gonzalez J."/>
            <person name="Henrissat B."/>
            <person name="Kuo A."/>
            <person name="Liang C."/>
            <person name="Lipzen A."/>
            <person name="Lutzoni F."/>
            <person name="Magnuson J."/>
            <person name="Mondo S."/>
            <person name="Nolan M."/>
            <person name="Ohm R."/>
            <person name="Pangilinan J."/>
            <person name="Park H.-J."/>
            <person name="Ramirez L."/>
            <person name="Alfaro M."/>
            <person name="Sun H."/>
            <person name="Tritt A."/>
            <person name="Yoshinaga Y."/>
            <person name="Zwiers L.-H."/>
            <person name="Turgeon B."/>
            <person name="Goodwin S."/>
            <person name="Spatafora J."/>
            <person name="Crous P."/>
            <person name="Grigoriev I."/>
        </authorList>
    </citation>
    <scope>NUCLEOTIDE SEQUENCE [LARGE SCALE GENOMIC DNA]</scope>
    <source>
        <strain evidence="3">CBS 304.66</strain>
    </source>
</reference>
<name>A0A9P4JVY3_9PLEO</name>
<accession>A0A9P4JVY3</accession>
<dbReference type="AlphaFoldDB" id="A0A9P4JVY3"/>
<dbReference type="EMBL" id="ML986781">
    <property type="protein sequence ID" value="KAF2258144.1"/>
    <property type="molecule type" value="Genomic_DNA"/>
</dbReference>
<evidence type="ECO:0000256" key="1">
    <source>
        <dbReference type="SAM" id="MobiDB-lite"/>
    </source>
</evidence>
<keyword evidence="3" id="KW-1185">Reference proteome</keyword>
<feature type="region of interest" description="Disordered" evidence="1">
    <location>
        <begin position="51"/>
        <end position="94"/>
    </location>
</feature>
<proteinExistence type="predicted"/>
<dbReference type="OrthoDB" id="3794181at2759"/>
<organism evidence="2 3">
    <name type="scientific">Lojkania enalia</name>
    <dbReference type="NCBI Taxonomy" id="147567"/>
    <lineage>
        <taxon>Eukaryota</taxon>
        <taxon>Fungi</taxon>
        <taxon>Dikarya</taxon>
        <taxon>Ascomycota</taxon>
        <taxon>Pezizomycotina</taxon>
        <taxon>Dothideomycetes</taxon>
        <taxon>Pleosporomycetidae</taxon>
        <taxon>Pleosporales</taxon>
        <taxon>Pleosporales incertae sedis</taxon>
        <taxon>Lojkania</taxon>
    </lineage>
</organism>
<feature type="region of interest" description="Disordered" evidence="1">
    <location>
        <begin position="125"/>
        <end position="164"/>
    </location>
</feature>
<comment type="caution">
    <text evidence="2">The sequence shown here is derived from an EMBL/GenBank/DDBJ whole genome shotgun (WGS) entry which is preliminary data.</text>
</comment>
<evidence type="ECO:0000313" key="3">
    <source>
        <dbReference type="Proteomes" id="UP000800093"/>
    </source>
</evidence>